<dbReference type="KEGG" id="cph:Cpha266_1758"/>
<dbReference type="STRING" id="290317.Cpha266_1758"/>
<proteinExistence type="predicted"/>
<dbReference type="AlphaFoldDB" id="A1BH98"/>
<evidence type="ECO:0000313" key="1">
    <source>
        <dbReference type="EMBL" id="ABL65775.1"/>
    </source>
</evidence>
<dbReference type="Proteomes" id="UP000008701">
    <property type="component" value="Chromosome"/>
</dbReference>
<dbReference type="Pfam" id="PF14352">
    <property type="entry name" value="DUF4402"/>
    <property type="match status" value="1"/>
</dbReference>
<dbReference type="HOGENOM" id="CLU_124984_1_0_10"/>
<reference evidence="1 2" key="1">
    <citation type="submission" date="2006-12" db="EMBL/GenBank/DDBJ databases">
        <title>Complete sequence of Chlorobium phaeobacteroides DSM 266.</title>
        <authorList>
            <consortium name="US DOE Joint Genome Institute"/>
            <person name="Copeland A."/>
            <person name="Lucas S."/>
            <person name="Lapidus A."/>
            <person name="Barry K."/>
            <person name="Detter J.C."/>
            <person name="Glavina del Rio T."/>
            <person name="Hammon N."/>
            <person name="Israni S."/>
            <person name="Pitluck S."/>
            <person name="Goltsman E."/>
            <person name="Schmutz J."/>
            <person name="Larimer F."/>
            <person name="Land M."/>
            <person name="Hauser L."/>
            <person name="Mikhailova N."/>
            <person name="Li T."/>
            <person name="Overmann J."/>
            <person name="Bryant D.A."/>
            <person name="Richardson P."/>
        </authorList>
    </citation>
    <scope>NUCLEOTIDE SEQUENCE [LARGE SCALE GENOMIC DNA]</scope>
    <source>
        <strain evidence="1 2">DSM 266</strain>
    </source>
</reference>
<name>A1BH98_CHLPD</name>
<accession>A1BH98</accession>
<dbReference type="eggNOG" id="ENOG5033E5M">
    <property type="taxonomic scope" value="Bacteria"/>
</dbReference>
<organism evidence="1 2">
    <name type="scientific">Chlorobium phaeobacteroides (strain DSM 266 / SMG 266 / 2430)</name>
    <dbReference type="NCBI Taxonomy" id="290317"/>
    <lineage>
        <taxon>Bacteria</taxon>
        <taxon>Pseudomonadati</taxon>
        <taxon>Chlorobiota</taxon>
        <taxon>Chlorobiia</taxon>
        <taxon>Chlorobiales</taxon>
        <taxon>Chlorobiaceae</taxon>
        <taxon>Chlorobium/Pelodictyon group</taxon>
        <taxon>Chlorobium</taxon>
    </lineage>
</organism>
<sequence precursor="true">MKKSSLLREKFIVLSCTVLMLFFGYQAEGQSAESLATATIAVGITETKDTQTPTGGDLAFGTIIPGSSTGTVTIVPSTAARIYSGSVQLVSSISGPATFTVSGTPNSSYSVTLPENDLITISNGSDTMEVNSFSISRSSGSSTLGSDGLASFRVGGKLEVDANQPPGNYTGTFAVTVAYQ</sequence>
<protein>
    <recommendedName>
        <fullName evidence="3">DUF4402 domain-containing protein</fullName>
    </recommendedName>
</protein>
<gene>
    <name evidence="1" type="ordered locus">Cpha266_1758</name>
</gene>
<evidence type="ECO:0000313" key="2">
    <source>
        <dbReference type="Proteomes" id="UP000008701"/>
    </source>
</evidence>
<dbReference type="RefSeq" id="WP_011745582.1">
    <property type="nucleotide sequence ID" value="NC_008639.1"/>
</dbReference>
<keyword evidence="2" id="KW-1185">Reference proteome</keyword>
<dbReference type="InterPro" id="IPR025514">
    <property type="entry name" value="DUF4402"/>
</dbReference>
<dbReference type="EMBL" id="CP000492">
    <property type="protein sequence ID" value="ABL65775.1"/>
    <property type="molecule type" value="Genomic_DNA"/>
</dbReference>
<evidence type="ECO:0008006" key="3">
    <source>
        <dbReference type="Google" id="ProtNLM"/>
    </source>
</evidence>